<dbReference type="Pfam" id="PF02272">
    <property type="entry name" value="DHHA1"/>
    <property type="match status" value="1"/>
</dbReference>
<comment type="caution">
    <text evidence="4">The sequence shown here is derived from an EMBL/GenBank/DDBJ whole genome shotgun (WGS) entry which is preliminary data.</text>
</comment>
<gene>
    <name evidence="4" type="ORF">S12H4_16747</name>
</gene>
<keyword evidence="1" id="KW-0378">Hydrolase</keyword>
<dbReference type="Pfam" id="PF17768">
    <property type="entry name" value="RecJ_OB"/>
    <property type="match status" value="1"/>
</dbReference>
<protein>
    <recommendedName>
        <fullName evidence="5">Single-stranded-DNA-specific exonuclease RecJ</fullName>
    </recommendedName>
</protein>
<dbReference type="GO" id="GO:0003676">
    <property type="term" value="F:nucleic acid binding"/>
    <property type="evidence" value="ECO:0007669"/>
    <property type="project" value="InterPro"/>
</dbReference>
<dbReference type="InterPro" id="IPR003156">
    <property type="entry name" value="DHHA1_dom"/>
</dbReference>
<dbReference type="AlphaFoldDB" id="X1SNC6"/>
<evidence type="ECO:0008006" key="5">
    <source>
        <dbReference type="Google" id="ProtNLM"/>
    </source>
</evidence>
<dbReference type="InterPro" id="IPR041122">
    <property type="entry name" value="RecJ_OB"/>
</dbReference>
<evidence type="ECO:0000313" key="4">
    <source>
        <dbReference type="EMBL" id="GAI80646.1"/>
    </source>
</evidence>
<dbReference type="Gene3D" id="3.10.310.30">
    <property type="match status" value="1"/>
</dbReference>
<dbReference type="GO" id="GO:0016787">
    <property type="term" value="F:hydrolase activity"/>
    <property type="evidence" value="ECO:0007669"/>
    <property type="project" value="UniProtKB-KW"/>
</dbReference>
<dbReference type="InterPro" id="IPR038763">
    <property type="entry name" value="DHH_sf"/>
</dbReference>
<feature type="non-terminal residue" evidence="4">
    <location>
        <position position="363"/>
    </location>
</feature>
<proteinExistence type="predicted"/>
<dbReference type="SUPFAM" id="SSF64182">
    <property type="entry name" value="DHH phosphoesterases"/>
    <property type="match status" value="1"/>
</dbReference>
<evidence type="ECO:0000259" key="3">
    <source>
        <dbReference type="Pfam" id="PF17768"/>
    </source>
</evidence>
<reference evidence="4" key="1">
    <citation type="journal article" date="2014" name="Front. Microbiol.">
        <title>High frequency of phylogenetically diverse reductive dehalogenase-homologous genes in deep subseafloor sedimentary metagenomes.</title>
        <authorList>
            <person name="Kawai M."/>
            <person name="Futagami T."/>
            <person name="Toyoda A."/>
            <person name="Takaki Y."/>
            <person name="Nishi S."/>
            <person name="Hori S."/>
            <person name="Arai W."/>
            <person name="Tsubouchi T."/>
            <person name="Morono Y."/>
            <person name="Uchiyama I."/>
            <person name="Ito T."/>
            <person name="Fujiyama A."/>
            <person name="Inagaki F."/>
            <person name="Takami H."/>
        </authorList>
    </citation>
    <scope>NUCLEOTIDE SEQUENCE</scope>
    <source>
        <strain evidence="4">Expedition CK06-06</strain>
    </source>
</reference>
<dbReference type="EMBL" id="BARW01008124">
    <property type="protein sequence ID" value="GAI80646.1"/>
    <property type="molecule type" value="Genomic_DNA"/>
</dbReference>
<dbReference type="PANTHER" id="PTHR30255">
    <property type="entry name" value="SINGLE-STRANDED-DNA-SPECIFIC EXONUCLEASE RECJ"/>
    <property type="match status" value="1"/>
</dbReference>
<feature type="domain" description="DHHA1" evidence="2">
    <location>
        <begin position="152"/>
        <end position="243"/>
    </location>
</feature>
<dbReference type="Gene3D" id="3.90.1640.30">
    <property type="match status" value="1"/>
</dbReference>
<accession>X1SNC6</accession>
<evidence type="ECO:0000256" key="1">
    <source>
        <dbReference type="ARBA" id="ARBA00022801"/>
    </source>
</evidence>
<name>X1SNC6_9ZZZZ</name>
<dbReference type="InterPro" id="IPR051673">
    <property type="entry name" value="SSDNA_exonuclease_RecJ"/>
</dbReference>
<feature type="domain" description="RecJ OB" evidence="3">
    <location>
        <begin position="257"/>
        <end position="362"/>
    </location>
</feature>
<evidence type="ECO:0000259" key="2">
    <source>
        <dbReference type="Pfam" id="PF02272"/>
    </source>
</evidence>
<organism evidence="4">
    <name type="scientific">marine sediment metagenome</name>
    <dbReference type="NCBI Taxonomy" id="412755"/>
    <lineage>
        <taxon>unclassified sequences</taxon>
        <taxon>metagenomes</taxon>
        <taxon>ecological metagenomes</taxon>
    </lineage>
</organism>
<sequence>MFTLLQALYINTSMNLNDLYEELDLVALGTAADVVPLIDENRILTKFGIKRMRETGNTGLAALMEVSGSVKGNVNSNNIIHILAPRLNAPGRLSSASKTVDLLTSNNWLKALKIADEIEKENATRRHMNDQVFVEAEAMLHSANMEFGAEGVVLASQNWHQGVIGIAASRIVEKYNSPTILISLENDIDKGSARSIKGFDICSAISECENILENYGGHKYAVGLTIKANKIDTLKERFNEIIKRELPSGIPKSFIKIDAEIDLSCLNDDMIRFLDKLSPYGESNPIPVFLTRNLHVVNDSRIVGNNHLKFKVTDGYRFFDAIGFNMGNYKDKVRPNNSPIEILYNVEENEWRGRKNIQLVIKA</sequence>
<dbReference type="PANTHER" id="PTHR30255:SF2">
    <property type="entry name" value="SINGLE-STRANDED-DNA-SPECIFIC EXONUCLEASE RECJ"/>
    <property type="match status" value="1"/>
</dbReference>